<dbReference type="PANTHER" id="PTHR16228">
    <property type="entry name" value="DIVALENT CATION TRANSPORTER SOLUTE CARRIER FAMILY 41"/>
    <property type="match status" value="1"/>
</dbReference>
<keyword evidence="8 10" id="KW-0472">Membrane</keyword>
<dbReference type="Pfam" id="PF01769">
    <property type="entry name" value="MgtE"/>
    <property type="match status" value="2"/>
</dbReference>
<evidence type="ECO:0000313" key="13">
    <source>
        <dbReference type="Proteomes" id="UP001148786"/>
    </source>
</evidence>
<comment type="similarity">
    <text evidence="2">Belongs to the SLC41A transporter family.</text>
</comment>
<evidence type="ECO:0000259" key="11">
    <source>
        <dbReference type="Pfam" id="PF01769"/>
    </source>
</evidence>
<dbReference type="PANTHER" id="PTHR16228:SF7">
    <property type="entry name" value="SLC41A_MGTE INTEGRAL MEMBRANE DOMAIN-CONTAINING PROTEIN"/>
    <property type="match status" value="1"/>
</dbReference>
<name>A0A9W8JYQ3_9AGAR</name>
<keyword evidence="3" id="KW-0813">Transport</keyword>
<dbReference type="Proteomes" id="UP001148786">
    <property type="component" value="Unassembled WGS sequence"/>
</dbReference>
<keyword evidence="6 10" id="KW-1133">Transmembrane helix</keyword>
<feature type="transmembrane region" description="Helical" evidence="10">
    <location>
        <begin position="274"/>
        <end position="299"/>
    </location>
</feature>
<feature type="transmembrane region" description="Helical" evidence="10">
    <location>
        <begin position="363"/>
        <end position="385"/>
    </location>
</feature>
<dbReference type="InterPro" id="IPR006667">
    <property type="entry name" value="SLC41_membr_dom"/>
</dbReference>
<keyword evidence="7" id="KW-0406">Ion transport</keyword>
<evidence type="ECO:0000256" key="1">
    <source>
        <dbReference type="ARBA" id="ARBA00004141"/>
    </source>
</evidence>
<feature type="transmembrane region" description="Helical" evidence="10">
    <location>
        <begin position="449"/>
        <end position="469"/>
    </location>
</feature>
<evidence type="ECO:0000256" key="2">
    <source>
        <dbReference type="ARBA" id="ARBA00009749"/>
    </source>
</evidence>
<evidence type="ECO:0000256" key="3">
    <source>
        <dbReference type="ARBA" id="ARBA00022448"/>
    </source>
</evidence>
<evidence type="ECO:0000256" key="7">
    <source>
        <dbReference type="ARBA" id="ARBA00023065"/>
    </source>
</evidence>
<dbReference type="InterPro" id="IPR045349">
    <property type="entry name" value="SLC41A1-3"/>
</dbReference>
<reference evidence="12" key="1">
    <citation type="submission" date="2022-07" db="EMBL/GenBank/DDBJ databases">
        <title>Genome Sequence of Agrocybe chaxingu.</title>
        <authorList>
            <person name="Buettner E."/>
        </authorList>
    </citation>
    <scope>NUCLEOTIDE SEQUENCE</scope>
    <source>
        <strain evidence="12">MP-N11</strain>
    </source>
</reference>
<comment type="subcellular location">
    <subcellularLocation>
        <location evidence="1">Membrane</location>
        <topology evidence="1">Multi-pass membrane protein</topology>
    </subcellularLocation>
</comment>
<evidence type="ECO:0000256" key="6">
    <source>
        <dbReference type="ARBA" id="ARBA00022989"/>
    </source>
</evidence>
<feature type="transmembrane region" description="Helical" evidence="10">
    <location>
        <begin position="306"/>
        <end position="326"/>
    </location>
</feature>
<dbReference type="InterPro" id="IPR036739">
    <property type="entry name" value="SLC41_membr_dom_sf"/>
</dbReference>
<feature type="domain" description="SLC41A/MgtE integral membrane" evidence="11">
    <location>
        <begin position="122"/>
        <end position="291"/>
    </location>
</feature>
<evidence type="ECO:0000256" key="4">
    <source>
        <dbReference type="ARBA" id="ARBA00022692"/>
    </source>
</evidence>
<dbReference type="GO" id="GO:0008324">
    <property type="term" value="F:monoatomic cation transmembrane transporter activity"/>
    <property type="evidence" value="ECO:0007669"/>
    <property type="project" value="InterPro"/>
</dbReference>
<dbReference type="SUPFAM" id="SSF161093">
    <property type="entry name" value="MgtE membrane domain-like"/>
    <property type="match status" value="2"/>
</dbReference>
<evidence type="ECO:0000256" key="5">
    <source>
        <dbReference type="ARBA" id="ARBA00022842"/>
    </source>
</evidence>
<feature type="transmembrane region" description="Helical" evidence="10">
    <location>
        <begin position="418"/>
        <end position="442"/>
    </location>
</feature>
<feature type="transmembrane region" description="Helical" evidence="10">
    <location>
        <begin position="489"/>
        <end position="511"/>
    </location>
</feature>
<dbReference type="EMBL" id="JANKHO010000496">
    <property type="protein sequence ID" value="KAJ3509198.1"/>
    <property type="molecule type" value="Genomic_DNA"/>
</dbReference>
<dbReference type="Gene3D" id="1.10.357.20">
    <property type="entry name" value="SLC41 divalent cation transporters, integral membrane domain"/>
    <property type="match status" value="2"/>
</dbReference>
<evidence type="ECO:0000313" key="12">
    <source>
        <dbReference type="EMBL" id="KAJ3509198.1"/>
    </source>
</evidence>
<feature type="compositionally biased region" description="Acidic residues" evidence="9">
    <location>
        <begin position="36"/>
        <end position="45"/>
    </location>
</feature>
<organism evidence="12 13">
    <name type="scientific">Agrocybe chaxingu</name>
    <dbReference type="NCBI Taxonomy" id="84603"/>
    <lineage>
        <taxon>Eukaryota</taxon>
        <taxon>Fungi</taxon>
        <taxon>Dikarya</taxon>
        <taxon>Basidiomycota</taxon>
        <taxon>Agaricomycotina</taxon>
        <taxon>Agaricomycetes</taxon>
        <taxon>Agaricomycetidae</taxon>
        <taxon>Agaricales</taxon>
        <taxon>Agaricineae</taxon>
        <taxon>Strophariaceae</taxon>
        <taxon>Agrocybe</taxon>
    </lineage>
</organism>
<evidence type="ECO:0000256" key="10">
    <source>
        <dbReference type="SAM" id="Phobius"/>
    </source>
</evidence>
<feature type="domain" description="SLC41A/MgtE integral membrane" evidence="11">
    <location>
        <begin position="372"/>
        <end position="507"/>
    </location>
</feature>
<keyword evidence="13" id="KW-1185">Reference proteome</keyword>
<dbReference type="OrthoDB" id="666972at2759"/>
<accession>A0A9W8JYQ3</accession>
<keyword evidence="4 10" id="KW-0812">Transmembrane</keyword>
<evidence type="ECO:0000256" key="8">
    <source>
        <dbReference type="ARBA" id="ARBA00023136"/>
    </source>
</evidence>
<dbReference type="GO" id="GO:0005886">
    <property type="term" value="C:plasma membrane"/>
    <property type="evidence" value="ECO:0007669"/>
    <property type="project" value="TreeGrafter"/>
</dbReference>
<comment type="caution">
    <text evidence="12">The sequence shown here is derived from an EMBL/GenBank/DDBJ whole genome shotgun (WGS) entry which is preliminary data.</text>
</comment>
<keyword evidence="5" id="KW-0460">Magnesium</keyword>
<feature type="region of interest" description="Disordered" evidence="9">
    <location>
        <begin position="27"/>
        <end position="60"/>
    </location>
</feature>
<gene>
    <name evidence="12" type="ORF">NLJ89_g5351</name>
</gene>
<proteinExistence type="inferred from homology"/>
<protein>
    <recommendedName>
        <fullName evidence="11">SLC41A/MgtE integral membrane domain-containing protein</fullName>
    </recommendedName>
</protein>
<evidence type="ECO:0000256" key="9">
    <source>
        <dbReference type="SAM" id="MobiDB-lite"/>
    </source>
</evidence>
<feature type="transmembrane region" description="Helical" evidence="10">
    <location>
        <begin position="235"/>
        <end position="262"/>
    </location>
</feature>
<sequence>MEEDIEMIGMNDVQDAPRKLQNGRTAHIPHLVPNQDPDDSDDEHSNDDGNRGLLTGSLQSERHFEPPKAAVARIWPQIKSIVIESAPTLLMTTISLLFTGKLLDKVSHWRAMQEVDQLIMIIPVVLNLNGNLEMNLSARLGTAANIGELDDPAVRRSIIVGSLALLQVQTVSVSFLAACVALLLGRFVPRSAPHPPAPPPSSNMTATVVRELMTYALDFRETSPEIGRKSGIPTLIMVASTAMTAAALSGLLLGSFMCTLVVLCRKYDRDPDNIAPAIASCLGDLFTLVLLGFVSTLLIPFIRTPIPFIVGVLVVCCAISCFVYTLKNEKVRPLLKEGWSPLFGAMAISSGTGIVLDMFVSRYAGFAVLAVVISGLPGAAGSILVSRLSTSLHAAALSLNNALPSYSSPHKHPEPSPLLTVITLLVITIPVEMIFLSILNALGWLNLPILFVAFSILFFCIAVFASLVIARLLTNFLWLRNKDPDMYALPIHSALMDLIGQLLLVLCFEIISKMGGQVKMRT</sequence>
<dbReference type="AlphaFoldDB" id="A0A9W8JYQ3"/>